<evidence type="ECO:0000259" key="1">
    <source>
        <dbReference type="Pfam" id="PF12770"/>
    </source>
</evidence>
<dbReference type="SUPFAM" id="SSF48452">
    <property type="entry name" value="TPR-like"/>
    <property type="match status" value="2"/>
</dbReference>
<dbReference type="Proteomes" id="UP001500751">
    <property type="component" value="Unassembled WGS sequence"/>
</dbReference>
<keyword evidence="3" id="KW-1185">Reference proteome</keyword>
<name>A0ABP5GD83_9ACTN</name>
<accession>A0ABP5GD83</accession>
<dbReference type="EMBL" id="BAAAQN010000034">
    <property type="protein sequence ID" value="GAA2043059.1"/>
    <property type="molecule type" value="Genomic_DNA"/>
</dbReference>
<reference evidence="3" key="1">
    <citation type="journal article" date="2019" name="Int. J. Syst. Evol. Microbiol.">
        <title>The Global Catalogue of Microorganisms (GCM) 10K type strain sequencing project: providing services to taxonomists for standard genome sequencing and annotation.</title>
        <authorList>
            <consortium name="The Broad Institute Genomics Platform"/>
            <consortium name="The Broad Institute Genome Sequencing Center for Infectious Disease"/>
            <person name="Wu L."/>
            <person name="Ma J."/>
        </authorList>
    </citation>
    <scope>NUCLEOTIDE SEQUENCE [LARGE SCALE GENOMIC DNA]</scope>
    <source>
        <strain evidence="3">JCM 16014</strain>
    </source>
</reference>
<dbReference type="InterPro" id="IPR024983">
    <property type="entry name" value="CHAT_dom"/>
</dbReference>
<dbReference type="Pfam" id="PF12770">
    <property type="entry name" value="CHAT"/>
    <property type="match status" value="1"/>
</dbReference>
<dbReference type="PANTHER" id="PTHR19959">
    <property type="entry name" value="KINESIN LIGHT CHAIN"/>
    <property type="match status" value="1"/>
</dbReference>
<organism evidence="2 3">
    <name type="scientific">Catenulispora yoronensis</name>
    <dbReference type="NCBI Taxonomy" id="450799"/>
    <lineage>
        <taxon>Bacteria</taxon>
        <taxon>Bacillati</taxon>
        <taxon>Actinomycetota</taxon>
        <taxon>Actinomycetes</taxon>
        <taxon>Catenulisporales</taxon>
        <taxon>Catenulisporaceae</taxon>
        <taxon>Catenulispora</taxon>
    </lineage>
</organism>
<dbReference type="PANTHER" id="PTHR19959:SF119">
    <property type="entry name" value="FUNGAL LIPASE-LIKE DOMAIN-CONTAINING PROTEIN"/>
    <property type="match status" value="1"/>
</dbReference>
<gene>
    <name evidence="2" type="ORF">GCM10009839_52650</name>
</gene>
<feature type="domain" description="CHAT" evidence="1">
    <location>
        <begin position="1004"/>
        <end position="1313"/>
    </location>
</feature>
<sequence>MGVQVGVFEERLSAACALLDSTNDSDNLELLLTSEVTDLIEALDSAVAALAPGSQKALDALRTLGWLRWRRFIALPRSEGGIELYNTLSYFVQVFSVSEDAVSELPEWLLPQIADLAAPPAVTLLFGAYASREPVRLDAAVNLWQRIVEVTDFAHVGLDGYRSTKYADHQQNLGLALFCRFEHLGAPDDLDAAIRALQAAVQGIPAGHPDGVKRLTLLGEALTKRFESSGAIIDVESAIRAHRAAILTSQPDHPMRARILMNLGDALFSRFKHAGREADLNAAIKTTRAAVKAGATGSTDRPPMLLNLGIALLARYERAGTPVDLDAAIEAFDTALRSQPPSGATREESSWNLVSALLTRFASSGSIADVRRALQELEFQQTDGLPAITAEYIPEADRAAIVSHLGRLLSDRFDLSAAMPDLDRAIDVGRFAIQIESRSDLARATYLWDLASALFTRYSDAGAATDLDESIDAARAAVQTAPQGSTDQAAYTSHLGITLFTRFERTGVTADLDEAIDAMQAAVRATSLDAAGRAMRLSNLGVTLRVRFERSGAIDDLDKAIETGRAAVLASPPDHPQRPGYLSNLGMALRARFERSGTIDDLNEAIETGRAAVLTSPPDHPKRPGYLSNLGNALRVRFERSEAIGDLDEAIEASRSAVAATAPDLISGVRYMTILVGVLMVRSKQPGAAADLDEAIETGRAAVLASPPDHPDRAVCLWMLGTALRGRFELFGRTPDALDAFEQFAAAVDVASASPYIRVRAAHQAVYLGGDLNQSLSTDVLATAVGLLHELTPRYLERSDQQYALDGLAGLASDAAAFALADTRLSEQQRAAQALTLLESGRSVLLSQALETRSDLTDLYDEHPDRAGRYATLCALLNSAPATADDLPDGRPSEVDLRTVAAQFDELLEDIRALPGFSSFGRHLSAEELLAHASEGPIVTFNVSSYRSDALLLTDAGITAIPLPGLDRATVVTQIYAFHDALEQSHDRSASSAHRAKAQGTVRDVLGWLWDVAAEPVLKELGHHQGPTAMQEWPRVWWATGGLLSLLPVHAAGRHDPKNQGNAVIDRVVSSYTPTIRALGYARQKAAACRAGAEAKSLIVAMPTTPDLPEPAPLPGAKRESALLATILPNPILMIEPDSDGPVPPSGSAPATPTLRALLDELPRCAFVHFACHGAHDTADPSRSRLLLHDHATSPLTVNSLSHIRLDEARLAFLSACRTAFHVSELLDEAIHLAGAFQQAGFPHVVAASWEISDLIAVDIAEAFYANLTAPDAAGRRVLDPDRSARALHDTVRTLRERHPNLPSVWASHLHAGA</sequence>
<comment type="caution">
    <text evidence="2">The sequence shown here is derived from an EMBL/GenBank/DDBJ whole genome shotgun (WGS) entry which is preliminary data.</text>
</comment>
<dbReference type="Gene3D" id="1.25.40.10">
    <property type="entry name" value="Tetratricopeptide repeat domain"/>
    <property type="match status" value="3"/>
</dbReference>
<dbReference type="Pfam" id="PF13374">
    <property type="entry name" value="TPR_10"/>
    <property type="match status" value="1"/>
</dbReference>
<proteinExistence type="predicted"/>
<protein>
    <submittedName>
        <fullName evidence="2">CHAT domain-containing protein</fullName>
    </submittedName>
</protein>
<evidence type="ECO:0000313" key="3">
    <source>
        <dbReference type="Proteomes" id="UP001500751"/>
    </source>
</evidence>
<dbReference type="InterPro" id="IPR011990">
    <property type="entry name" value="TPR-like_helical_dom_sf"/>
</dbReference>
<evidence type="ECO:0000313" key="2">
    <source>
        <dbReference type="EMBL" id="GAA2043059.1"/>
    </source>
</evidence>